<organism evidence="1 2">
    <name type="scientific">Hevea brasiliensis</name>
    <name type="common">Para rubber tree</name>
    <name type="synonym">Siphonia brasiliensis</name>
    <dbReference type="NCBI Taxonomy" id="3981"/>
    <lineage>
        <taxon>Eukaryota</taxon>
        <taxon>Viridiplantae</taxon>
        <taxon>Streptophyta</taxon>
        <taxon>Embryophyta</taxon>
        <taxon>Tracheophyta</taxon>
        <taxon>Spermatophyta</taxon>
        <taxon>Magnoliopsida</taxon>
        <taxon>eudicotyledons</taxon>
        <taxon>Gunneridae</taxon>
        <taxon>Pentapetalae</taxon>
        <taxon>rosids</taxon>
        <taxon>fabids</taxon>
        <taxon>Malpighiales</taxon>
        <taxon>Euphorbiaceae</taxon>
        <taxon>Crotonoideae</taxon>
        <taxon>Micrandreae</taxon>
        <taxon>Hevea</taxon>
    </lineage>
</organism>
<protein>
    <submittedName>
        <fullName evidence="1">Uncharacterized protein</fullName>
    </submittedName>
</protein>
<evidence type="ECO:0000313" key="2">
    <source>
        <dbReference type="Proteomes" id="UP000467840"/>
    </source>
</evidence>
<evidence type="ECO:0000313" key="1">
    <source>
        <dbReference type="EMBL" id="KAF2286997.1"/>
    </source>
</evidence>
<proteinExistence type="predicted"/>
<dbReference type="EMBL" id="JAAGAX010000017">
    <property type="protein sequence ID" value="KAF2286997.1"/>
    <property type="molecule type" value="Genomic_DNA"/>
</dbReference>
<dbReference type="Proteomes" id="UP000467840">
    <property type="component" value="Chromosome 3"/>
</dbReference>
<comment type="caution">
    <text evidence="1">The sequence shown here is derived from an EMBL/GenBank/DDBJ whole genome shotgun (WGS) entry which is preliminary data.</text>
</comment>
<name>A0A6A6KDY1_HEVBR</name>
<gene>
    <name evidence="1" type="ORF">GH714_036817</name>
</gene>
<dbReference type="AlphaFoldDB" id="A0A6A6KDY1"/>
<sequence>MVACSFCSLSFGYFLQAQIQYHATAPVPTRWTNNNLSLPSPFGSVRIILLNKKPNTKVTRIQGTSLVESIASFACGFYFSRFWYSTTKPTSHEIIQSQPRRRIVRGIRPLTVNGDTQNTVIRNIKQKVGDTSTARNEDGSEEQVLNTWIDTIGGAKKGRVYGFGSETSALEELTHVSSVHSNAPTPPTVPPQQVIETPEFEQAANHVVDQWVDDRVDQQMELMQARFCEEVEAAVHAIMSRMFGLFPQPPGNGSSSPHNHPHIFRVYAMAFEV</sequence>
<reference evidence="1 2" key="1">
    <citation type="journal article" date="2020" name="Mol. Plant">
        <title>The Chromosome-Based Rubber Tree Genome Provides New Insights into Spurge Genome Evolution and Rubber Biosynthesis.</title>
        <authorList>
            <person name="Liu J."/>
            <person name="Shi C."/>
            <person name="Shi C.C."/>
            <person name="Li W."/>
            <person name="Zhang Q.J."/>
            <person name="Zhang Y."/>
            <person name="Li K."/>
            <person name="Lu H.F."/>
            <person name="Shi C."/>
            <person name="Zhu S.T."/>
            <person name="Xiao Z.Y."/>
            <person name="Nan H."/>
            <person name="Yue Y."/>
            <person name="Zhu X.G."/>
            <person name="Wu Y."/>
            <person name="Hong X.N."/>
            <person name="Fan G.Y."/>
            <person name="Tong Y."/>
            <person name="Zhang D."/>
            <person name="Mao C.L."/>
            <person name="Liu Y.L."/>
            <person name="Hao S.J."/>
            <person name="Liu W.Q."/>
            <person name="Lv M.Q."/>
            <person name="Zhang H.B."/>
            <person name="Liu Y."/>
            <person name="Hu-Tang G.R."/>
            <person name="Wang J.P."/>
            <person name="Wang J.H."/>
            <person name="Sun Y.H."/>
            <person name="Ni S.B."/>
            <person name="Chen W.B."/>
            <person name="Zhang X.C."/>
            <person name="Jiao Y.N."/>
            <person name="Eichler E.E."/>
            <person name="Li G.H."/>
            <person name="Liu X."/>
            <person name="Gao L.Z."/>
        </authorList>
    </citation>
    <scope>NUCLEOTIDE SEQUENCE [LARGE SCALE GENOMIC DNA]</scope>
    <source>
        <strain evidence="2">cv. GT1</strain>
        <tissue evidence="1">Leaf</tissue>
    </source>
</reference>
<keyword evidence="2" id="KW-1185">Reference proteome</keyword>
<accession>A0A6A6KDY1</accession>